<evidence type="ECO:0000259" key="3">
    <source>
        <dbReference type="Pfam" id="PF03724"/>
    </source>
</evidence>
<keyword evidence="5" id="KW-1185">Reference proteome</keyword>
<dbReference type="InterPro" id="IPR005184">
    <property type="entry name" value="DUF306_Meta_HslJ"/>
</dbReference>
<evidence type="ECO:0000256" key="2">
    <source>
        <dbReference type="SAM" id="SignalP"/>
    </source>
</evidence>
<feature type="signal peptide" evidence="2">
    <location>
        <begin position="1"/>
        <end position="20"/>
    </location>
</feature>
<evidence type="ECO:0000256" key="1">
    <source>
        <dbReference type="SAM" id="MobiDB-lite"/>
    </source>
</evidence>
<gene>
    <name evidence="4" type="ORF">LNKW23_45340</name>
</gene>
<organism evidence="4 5">
    <name type="scientific">Paralimibaculum aggregatum</name>
    <dbReference type="NCBI Taxonomy" id="3036245"/>
    <lineage>
        <taxon>Bacteria</taxon>
        <taxon>Pseudomonadati</taxon>
        <taxon>Pseudomonadota</taxon>
        <taxon>Alphaproteobacteria</taxon>
        <taxon>Rhodobacterales</taxon>
        <taxon>Paracoccaceae</taxon>
        <taxon>Paralimibaculum</taxon>
    </lineage>
</organism>
<dbReference type="InterPro" id="IPR038670">
    <property type="entry name" value="HslJ-like_sf"/>
</dbReference>
<feature type="chain" id="PRO_5047125907" description="DUF306 domain-containing protein" evidence="2">
    <location>
        <begin position="21"/>
        <end position="246"/>
    </location>
</feature>
<reference evidence="4 5" key="1">
    <citation type="submission" date="2023-04" db="EMBL/GenBank/DDBJ databases">
        <title>Marinoamorphus aggregata gen. nov., sp. Nov., isolate from tissue of brittle star Ophioplocus japonicus.</title>
        <authorList>
            <person name="Kawano K."/>
            <person name="Sawayama S."/>
            <person name="Nakagawa S."/>
        </authorList>
    </citation>
    <scope>NUCLEOTIDE SEQUENCE [LARGE SCALE GENOMIC DNA]</scope>
    <source>
        <strain evidence="4 5">NKW23</strain>
    </source>
</reference>
<evidence type="ECO:0000313" key="4">
    <source>
        <dbReference type="EMBL" id="GMG85315.1"/>
    </source>
</evidence>
<dbReference type="RefSeq" id="WP_285674611.1">
    <property type="nucleotide sequence ID" value="NZ_BSYI01000059.1"/>
</dbReference>
<feature type="domain" description="DUF306" evidence="3">
    <location>
        <begin position="137"/>
        <end position="240"/>
    </location>
</feature>
<name>A0ABQ6LT98_9RHOB</name>
<feature type="region of interest" description="Disordered" evidence="1">
    <location>
        <begin position="106"/>
        <end position="127"/>
    </location>
</feature>
<sequence>MPRLPLAAALLLLLAPPAAAEEGPDWFRVVDVPEGEVLVLRSGPSPYAAALAEVPPETDGLPGYGCTGGLGGGAWQSATIDPGRPEAEGRWCRVGFAQRIAWAPARHLAEGTPPPGTGAEAPEAERHDGARVARLTDLDGTGWTLTGIEGDSVRLPAWLSFENGRLEGSGGCTRFRAQYTTDRTHIRITPPLTTGRRNCIGAKRELQKRVKQALVRATEFVASAELLTLYDSNRGLLMTLERRQSE</sequence>
<accession>A0ABQ6LT98</accession>
<proteinExistence type="predicted"/>
<protein>
    <recommendedName>
        <fullName evidence="3">DUF306 domain-containing protein</fullName>
    </recommendedName>
</protein>
<dbReference type="Proteomes" id="UP001239909">
    <property type="component" value="Unassembled WGS sequence"/>
</dbReference>
<evidence type="ECO:0000313" key="5">
    <source>
        <dbReference type="Proteomes" id="UP001239909"/>
    </source>
</evidence>
<comment type="caution">
    <text evidence="4">The sequence shown here is derived from an EMBL/GenBank/DDBJ whole genome shotgun (WGS) entry which is preliminary data.</text>
</comment>
<dbReference type="Gene3D" id="2.40.128.270">
    <property type="match status" value="1"/>
</dbReference>
<dbReference type="EMBL" id="BSYI01000059">
    <property type="protein sequence ID" value="GMG85315.1"/>
    <property type="molecule type" value="Genomic_DNA"/>
</dbReference>
<dbReference type="Pfam" id="PF03724">
    <property type="entry name" value="META"/>
    <property type="match status" value="1"/>
</dbReference>
<keyword evidence="2" id="KW-0732">Signal</keyword>